<protein>
    <submittedName>
        <fullName evidence="1">Uncharacterized protein</fullName>
    </submittedName>
</protein>
<evidence type="ECO:0000313" key="1">
    <source>
        <dbReference type="EMBL" id="MFC1412830.1"/>
    </source>
</evidence>
<proteinExistence type="predicted"/>
<sequence length="115" mass="12479">MIAENAIGQTVAEFRVFGINSLKTLVDPAAFVGKRLKGIAIENQNLLLSFETITLEVDLQRTGGTTWFSKASAISSPVGPRLPTGRLLFADGGALDFSEPAKTKRIAFWIKQIDN</sequence>
<name>A0ABV6VGG1_9ACTN</name>
<keyword evidence="2" id="KW-1185">Reference proteome</keyword>
<organism evidence="1 2">
    <name type="scientific">Streptacidiphilus alkalitolerans</name>
    <dbReference type="NCBI Taxonomy" id="3342712"/>
    <lineage>
        <taxon>Bacteria</taxon>
        <taxon>Bacillati</taxon>
        <taxon>Actinomycetota</taxon>
        <taxon>Actinomycetes</taxon>
        <taxon>Kitasatosporales</taxon>
        <taxon>Streptomycetaceae</taxon>
        <taxon>Streptacidiphilus</taxon>
    </lineage>
</organism>
<gene>
    <name evidence="1" type="ORF">ACEZDG_26535</name>
</gene>
<accession>A0ABV6VGG1</accession>
<dbReference type="EMBL" id="JBHEZX010000013">
    <property type="protein sequence ID" value="MFC1412830.1"/>
    <property type="molecule type" value="Genomic_DNA"/>
</dbReference>
<evidence type="ECO:0000313" key="2">
    <source>
        <dbReference type="Proteomes" id="UP001592582"/>
    </source>
</evidence>
<comment type="caution">
    <text evidence="1">The sequence shown here is derived from an EMBL/GenBank/DDBJ whole genome shotgun (WGS) entry which is preliminary data.</text>
</comment>
<dbReference type="Proteomes" id="UP001592582">
    <property type="component" value="Unassembled WGS sequence"/>
</dbReference>
<reference evidence="1 2" key="1">
    <citation type="submission" date="2024-09" db="EMBL/GenBank/DDBJ databases">
        <authorList>
            <person name="Lee S.D."/>
        </authorList>
    </citation>
    <scope>NUCLEOTIDE SEQUENCE [LARGE SCALE GENOMIC DNA]</scope>
    <source>
        <strain evidence="1 2">N1-1</strain>
    </source>
</reference>